<dbReference type="OrthoDB" id="4774177at2759"/>
<accession>A0A9Q9AQH4</accession>
<organism evidence="1 2">
    <name type="scientific">Septoria linicola</name>
    <dbReference type="NCBI Taxonomy" id="215465"/>
    <lineage>
        <taxon>Eukaryota</taxon>
        <taxon>Fungi</taxon>
        <taxon>Dikarya</taxon>
        <taxon>Ascomycota</taxon>
        <taxon>Pezizomycotina</taxon>
        <taxon>Dothideomycetes</taxon>
        <taxon>Dothideomycetidae</taxon>
        <taxon>Mycosphaerellales</taxon>
        <taxon>Mycosphaerellaceae</taxon>
        <taxon>Septoria</taxon>
    </lineage>
</organism>
<dbReference type="EMBL" id="CP099421">
    <property type="protein sequence ID" value="USW52629.1"/>
    <property type="molecule type" value="Genomic_DNA"/>
</dbReference>
<gene>
    <name evidence="1" type="ORF">Slin15195_G059480</name>
</gene>
<reference evidence="1" key="1">
    <citation type="submission" date="2022-06" db="EMBL/GenBank/DDBJ databases">
        <title>Complete genome sequences of two strains of the flax pathogen Septoria linicola.</title>
        <authorList>
            <person name="Lapalu N."/>
            <person name="Simon A."/>
            <person name="Demenou B."/>
            <person name="Paumier D."/>
            <person name="Guillot M.-P."/>
            <person name="Gout L."/>
            <person name="Valade R."/>
        </authorList>
    </citation>
    <scope>NUCLEOTIDE SEQUENCE</scope>
    <source>
        <strain evidence="1">SE15195</strain>
    </source>
</reference>
<evidence type="ECO:0000313" key="1">
    <source>
        <dbReference type="EMBL" id="USW52629.1"/>
    </source>
</evidence>
<proteinExistence type="predicted"/>
<evidence type="ECO:0000313" key="2">
    <source>
        <dbReference type="Proteomes" id="UP001056384"/>
    </source>
</evidence>
<dbReference type="Proteomes" id="UP001056384">
    <property type="component" value="Chromosome 4"/>
</dbReference>
<keyword evidence="2" id="KW-1185">Reference proteome</keyword>
<dbReference type="AlphaFoldDB" id="A0A9Q9AQH4"/>
<sequence>MPLMWTKNWGGRRAGGGMRVDKTGVHRNPFRFRLCGLNCFR</sequence>
<protein>
    <submittedName>
        <fullName evidence="1">Uncharacterized protein</fullName>
    </submittedName>
</protein>
<name>A0A9Q9AQH4_9PEZI</name>